<evidence type="ECO:0000313" key="1">
    <source>
        <dbReference type="EMBL" id="KNC22859.1"/>
    </source>
</evidence>
<organism evidence="1 2">
    <name type="scientific">Lucilia cuprina</name>
    <name type="common">Green bottle fly</name>
    <name type="synonym">Australian sheep blowfly</name>
    <dbReference type="NCBI Taxonomy" id="7375"/>
    <lineage>
        <taxon>Eukaryota</taxon>
        <taxon>Metazoa</taxon>
        <taxon>Ecdysozoa</taxon>
        <taxon>Arthropoda</taxon>
        <taxon>Hexapoda</taxon>
        <taxon>Insecta</taxon>
        <taxon>Pterygota</taxon>
        <taxon>Neoptera</taxon>
        <taxon>Endopterygota</taxon>
        <taxon>Diptera</taxon>
        <taxon>Brachycera</taxon>
        <taxon>Muscomorpha</taxon>
        <taxon>Oestroidea</taxon>
        <taxon>Calliphoridae</taxon>
        <taxon>Luciliinae</taxon>
        <taxon>Lucilia</taxon>
    </lineage>
</organism>
<sequence length="135" mass="15302">FRPTSEQVALKIEDYFPLTDVKKLHRGIRNSVALNNRLSSIQDQNERASAILSKRTSYFPSFESGDMQKNYSRILGEHGNLANLSISEETFDDENELSVLEMLRREKKSPTNWVKGRLIGAGSFGSVYLAFNINS</sequence>
<feature type="non-terminal residue" evidence="1">
    <location>
        <position position="1"/>
    </location>
</feature>
<reference evidence="1 2" key="1">
    <citation type="journal article" date="2015" name="Nat. Commun.">
        <title>Lucilia cuprina genome unlocks parasitic fly biology to underpin future interventions.</title>
        <authorList>
            <person name="Anstead C.A."/>
            <person name="Korhonen P.K."/>
            <person name="Young N.D."/>
            <person name="Hall R.S."/>
            <person name="Jex A.R."/>
            <person name="Murali S.C."/>
            <person name="Hughes D.S."/>
            <person name="Lee S.F."/>
            <person name="Perry T."/>
            <person name="Stroehlein A.J."/>
            <person name="Ansell B.R."/>
            <person name="Breugelmans B."/>
            <person name="Hofmann A."/>
            <person name="Qu J."/>
            <person name="Dugan S."/>
            <person name="Lee S.L."/>
            <person name="Chao H."/>
            <person name="Dinh H."/>
            <person name="Han Y."/>
            <person name="Doddapaneni H.V."/>
            <person name="Worley K.C."/>
            <person name="Muzny D.M."/>
            <person name="Ioannidis P."/>
            <person name="Waterhouse R.M."/>
            <person name="Zdobnov E.M."/>
            <person name="James P.J."/>
            <person name="Bagnall N.H."/>
            <person name="Kotze A.C."/>
            <person name="Gibbs R.A."/>
            <person name="Richards S."/>
            <person name="Batterham P."/>
            <person name="Gasser R.B."/>
        </authorList>
    </citation>
    <scope>NUCLEOTIDE SEQUENCE [LARGE SCALE GENOMIC DNA]</scope>
    <source>
        <strain evidence="1 2">LS</strain>
        <tissue evidence="1">Full body</tissue>
    </source>
</reference>
<keyword evidence="2" id="KW-1185">Reference proteome</keyword>
<dbReference type="EMBL" id="JRES01001452">
    <property type="protein sequence ID" value="KNC22859.1"/>
    <property type="molecule type" value="Genomic_DNA"/>
</dbReference>
<dbReference type="Proteomes" id="UP000037069">
    <property type="component" value="Unassembled WGS sequence"/>
</dbReference>
<name>A0A0L0BUH3_LUCCU</name>
<protein>
    <submittedName>
        <fullName evidence="1">Uncharacterized protein</fullName>
    </submittedName>
</protein>
<dbReference type="AlphaFoldDB" id="A0A0L0BUH3"/>
<evidence type="ECO:0000313" key="2">
    <source>
        <dbReference type="Proteomes" id="UP000037069"/>
    </source>
</evidence>
<gene>
    <name evidence="1" type="ORF">FF38_03266</name>
</gene>
<dbReference type="STRING" id="7375.A0A0L0BUH3"/>
<proteinExistence type="predicted"/>
<feature type="non-terminal residue" evidence="1">
    <location>
        <position position="135"/>
    </location>
</feature>
<accession>A0A0L0BUH3</accession>
<comment type="caution">
    <text evidence="1">The sequence shown here is derived from an EMBL/GenBank/DDBJ whole genome shotgun (WGS) entry which is preliminary data.</text>
</comment>